<evidence type="ECO:0000256" key="10">
    <source>
        <dbReference type="SAM" id="MobiDB-lite"/>
    </source>
</evidence>
<dbReference type="FunFam" id="1.50.10.10:FF:000020">
    <property type="entry name" value="Endoglucanase"/>
    <property type="match status" value="1"/>
</dbReference>
<dbReference type="InterPro" id="IPR033126">
    <property type="entry name" value="Glyco_hydro_9_Asp/Glu_AS"/>
</dbReference>
<keyword evidence="5 8" id="KW-0119">Carbohydrate metabolism</keyword>
<protein>
    <recommendedName>
        <fullName evidence="9">Endoglucanase</fullName>
        <ecNumber evidence="9">3.2.1.4</ecNumber>
    </recommendedName>
</protein>
<dbReference type="GO" id="GO:0030245">
    <property type="term" value="P:cellulose catabolic process"/>
    <property type="evidence" value="ECO:0007669"/>
    <property type="project" value="UniProtKB-KW"/>
</dbReference>
<keyword evidence="9" id="KW-0732">Signal</keyword>
<name>A0A0P0YK20_EISFE</name>
<dbReference type="InterPro" id="IPR012341">
    <property type="entry name" value="6hp_glycosidase-like_sf"/>
</dbReference>
<dbReference type="Gene3D" id="1.50.10.10">
    <property type="match status" value="1"/>
</dbReference>
<organism evidence="12">
    <name type="scientific">Eisenia fetida</name>
    <name type="common">Red wiggler worm</name>
    <dbReference type="NCBI Taxonomy" id="6396"/>
    <lineage>
        <taxon>Eukaryota</taxon>
        <taxon>Metazoa</taxon>
        <taxon>Spiralia</taxon>
        <taxon>Lophotrochozoa</taxon>
        <taxon>Annelida</taxon>
        <taxon>Clitellata</taxon>
        <taxon>Oligochaeta</taxon>
        <taxon>Crassiclitellata</taxon>
        <taxon>Lumbricina</taxon>
        <taxon>Lumbricidae</taxon>
        <taxon>Lumbricinae</taxon>
        <taxon>Eisenia</taxon>
    </lineage>
</organism>
<evidence type="ECO:0000256" key="7">
    <source>
        <dbReference type="ARBA" id="ARBA00023326"/>
    </source>
</evidence>
<dbReference type="GO" id="GO:0008810">
    <property type="term" value="F:cellulase activity"/>
    <property type="evidence" value="ECO:0007669"/>
    <property type="project" value="UniProtKB-EC"/>
</dbReference>
<dbReference type="InterPro" id="IPR001701">
    <property type="entry name" value="Glyco_hydro_9"/>
</dbReference>
<evidence type="ECO:0000256" key="5">
    <source>
        <dbReference type="ARBA" id="ARBA00023277"/>
    </source>
</evidence>
<evidence type="ECO:0000313" key="12">
    <source>
        <dbReference type="EMBL" id="BAT21145.1"/>
    </source>
</evidence>
<accession>A0A0P0YK20</accession>
<sequence length="456" mass="50586">MATRLMMLLGMIALCMSGVAGQYNYDEVLEKSILFYEAERSGDLPANNRIPYRGDSALGDQGNQGQDLTGGWYDAGDHVKFGFPMAFATTTLAWGILEFRDGYEAAGQYNLALDSIRWTLNYFLKAHVSDNEFYGQVGDANTDHAYWGRPEDMTMERPAWSISPSAPGSDLAAETAAALAAGYLVFRDSDAAFANNLLAHSRTLYDFALNNRGIYSQSISNAAGFYASSAYEDELAWGAAWLYRATEEQEYLDRAYEFGTTTNTAWAYDWNEKIVGYQLLLTTSAGQTDFLPRVENFLRNWFPGGSVQYTPLGLAWLAQWGPNRYAANAAFIALVSAKYNILASESEQFARSQIHYMLGDAGRSYVVGFGNNPPQQPHHRSSSCPDQPAECDWDEFNQPGPNYQILYGALVGGPDQNDQFEDLRSDYIRNEVANDYNAGFQGAVAALRANQLRDGK</sequence>
<reference evidence="12" key="1">
    <citation type="journal article" date="2016" name="Biosci. Biotechnol. Biochem.">
        <title>Characterization of two endoglucanases for the classification of the earthworm, Eisenia fetida Waki.</title>
        <authorList>
            <person name="Akazawa S."/>
            <person name="Ikarashi Y."/>
            <person name="Yarimizu J."/>
            <person name="Yokoyama K."/>
            <person name="Kobayashi T."/>
            <person name="Nakazawa H."/>
            <person name="Ogasawara W."/>
            <person name="Morikawa Y."/>
        </authorList>
    </citation>
    <scope>NUCLEOTIDE SEQUENCE</scope>
</reference>
<comment type="catalytic activity">
    <reaction evidence="1 9">
        <text>Endohydrolysis of (1-&gt;4)-beta-D-glucosidic linkages in cellulose, lichenin and cereal beta-D-glucans.</text>
        <dbReference type="EC" id="3.2.1.4"/>
    </reaction>
</comment>
<dbReference type="PROSITE" id="PS00698">
    <property type="entry name" value="GH9_3"/>
    <property type="match status" value="1"/>
</dbReference>
<dbReference type="Pfam" id="PF00759">
    <property type="entry name" value="Glyco_hydro_9"/>
    <property type="match status" value="1"/>
</dbReference>
<evidence type="ECO:0000256" key="1">
    <source>
        <dbReference type="ARBA" id="ARBA00000966"/>
    </source>
</evidence>
<keyword evidence="4 9" id="KW-0136">Cellulose degradation</keyword>
<keyword evidence="7 8" id="KW-0624">Polysaccharide degradation</keyword>
<feature type="active site" evidence="8">
    <location>
        <position position="431"/>
    </location>
</feature>
<evidence type="ECO:0000259" key="11">
    <source>
        <dbReference type="Pfam" id="PF00759"/>
    </source>
</evidence>
<feature type="signal peptide" evidence="9">
    <location>
        <begin position="1"/>
        <end position="21"/>
    </location>
</feature>
<dbReference type="EMBL" id="LC006117">
    <property type="protein sequence ID" value="BAT21145.1"/>
    <property type="molecule type" value="mRNA"/>
</dbReference>
<feature type="domain" description="Glycoside hydrolase family 9" evidence="11">
    <location>
        <begin position="25"/>
        <end position="443"/>
    </location>
</feature>
<gene>
    <name evidence="12" type="primary">EfEG1</name>
</gene>
<keyword evidence="6 8" id="KW-0326">Glycosidase</keyword>
<evidence type="ECO:0000256" key="2">
    <source>
        <dbReference type="ARBA" id="ARBA00007072"/>
    </source>
</evidence>
<feature type="active site" evidence="8">
    <location>
        <position position="422"/>
    </location>
</feature>
<feature type="chain" id="PRO_5005962864" description="Endoglucanase" evidence="9">
    <location>
        <begin position="22"/>
        <end position="456"/>
    </location>
</feature>
<dbReference type="AlphaFoldDB" id="A0A0P0YK20"/>
<dbReference type="EC" id="3.2.1.4" evidence="9"/>
<evidence type="ECO:0000256" key="6">
    <source>
        <dbReference type="ARBA" id="ARBA00023295"/>
    </source>
</evidence>
<evidence type="ECO:0000256" key="4">
    <source>
        <dbReference type="ARBA" id="ARBA00023001"/>
    </source>
</evidence>
<feature type="region of interest" description="Disordered" evidence="10">
    <location>
        <begin position="369"/>
        <end position="395"/>
    </location>
</feature>
<comment type="similarity">
    <text evidence="2 8 9">Belongs to the glycosyl hydrolase 9 (cellulase E) family.</text>
</comment>
<evidence type="ECO:0000256" key="3">
    <source>
        <dbReference type="ARBA" id="ARBA00022801"/>
    </source>
</evidence>
<dbReference type="SUPFAM" id="SSF48208">
    <property type="entry name" value="Six-hairpin glycosidases"/>
    <property type="match status" value="1"/>
</dbReference>
<evidence type="ECO:0000256" key="9">
    <source>
        <dbReference type="RuleBase" id="RU361166"/>
    </source>
</evidence>
<dbReference type="InterPro" id="IPR008928">
    <property type="entry name" value="6-hairpin_glycosidase_sf"/>
</dbReference>
<keyword evidence="3 8" id="KW-0378">Hydrolase</keyword>
<dbReference type="PANTHER" id="PTHR22298">
    <property type="entry name" value="ENDO-1,4-BETA-GLUCANASE"/>
    <property type="match status" value="1"/>
</dbReference>
<evidence type="ECO:0000256" key="8">
    <source>
        <dbReference type="PROSITE-ProRule" id="PRU10060"/>
    </source>
</evidence>
<proteinExistence type="evidence at transcript level"/>